<dbReference type="Pfam" id="PF01547">
    <property type="entry name" value="SBP_bac_1"/>
    <property type="match status" value="1"/>
</dbReference>
<sequence length="439" mass="47062">MGRVSRVTGVRALAAVVLVLLTACAPPPPEPTLTYWASNQGSSAEQDLEILRPELAKFTARTGIRVEVEVVSWADLLNRILGASTSGVGPDVVNLGNSWAASLQATGGFVTFDDALMRRLGGRDRFVASSMTSTGMPGRPPSSVPLYGLSYGLFYNKRMFAEAGITEPPRTWAEFVDVAARLTDPARDRWGLTLAGASYTENAHFAFIFGRQHGIHFVDERGHATFTSPQAVDAVQRYVDLMAGHRVVSTDDAETGTTSEAVSAFVNGRAAMLLAQNSARAAMRSGDLPDDAYGVVPMPVPDSLPPGGVPVRSHVAGTNVAVFEDSPRREDALRLVEFLTSAEEQRILSQAYGTLPVVEDAYDDPASRAPVDRTFAEVLAEDSEPMPMIPTESRFETTVGAAIRDLFARAATGNPVHREDVREALADAEQKMNGSGGPR</sequence>
<dbReference type="EMBL" id="BAAAUX010000016">
    <property type="protein sequence ID" value="GAA2801133.1"/>
    <property type="molecule type" value="Genomic_DNA"/>
</dbReference>
<keyword evidence="1" id="KW-0732">Signal</keyword>
<comment type="caution">
    <text evidence="2">The sequence shown here is derived from an EMBL/GenBank/DDBJ whole genome shotgun (WGS) entry which is preliminary data.</text>
</comment>
<keyword evidence="3" id="KW-1185">Reference proteome</keyword>
<feature type="signal peptide" evidence="1">
    <location>
        <begin position="1"/>
        <end position="25"/>
    </location>
</feature>
<dbReference type="InterPro" id="IPR050490">
    <property type="entry name" value="Bact_solute-bd_prot1"/>
</dbReference>
<dbReference type="InterPro" id="IPR006059">
    <property type="entry name" value="SBP"/>
</dbReference>
<dbReference type="Gene3D" id="3.40.190.10">
    <property type="entry name" value="Periplasmic binding protein-like II"/>
    <property type="match status" value="1"/>
</dbReference>
<protein>
    <submittedName>
        <fullName evidence="2">Sugar ABC transporter substrate-binding protein</fullName>
    </submittedName>
</protein>
<dbReference type="PANTHER" id="PTHR43649:SF12">
    <property type="entry name" value="DIACETYLCHITOBIOSE BINDING PROTEIN DASA"/>
    <property type="match status" value="1"/>
</dbReference>
<evidence type="ECO:0000313" key="2">
    <source>
        <dbReference type="EMBL" id="GAA2801133.1"/>
    </source>
</evidence>
<name>A0ABN3VFX9_9PSEU</name>
<reference evidence="2 3" key="1">
    <citation type="journal article" date="2019" name="Int. J. Syst. Evol. Microbiol.">
        <title>The Global Catalogue of Microorganisms (GCM) 10K type strain sequencing project: providing services to taxonomists for standard genome sequencing and annotation.</title>
        <authorList>
            <consortium name="The Broad Institute Genomics Platform"/>
            <consortium name="The Broad Institute Genome Sequencing Center for Infectious Disease"/>
            <person name="Wu L."/>
            <person name="Ma J."/>
        </authorList>
    </citation>
    <scope>NUCLEOTIDE SEQUENCE [LARGE SCALE GENOMIC DNA]</scope>
    <source>
        <strain evidence="2 3">JCM 9383</strain>
    </source>
</reference>
<dbReference type="Proteomes" id="UP001500979">
    <property type="component" value="Unassembled WGS sequence"/>
</dbReference>
<dbReference type="SUPFAM" id="SSF53850">
    <property type="entry name" value="Periplasmic binding protein-like II"/>
    <property type="match status" value="1"/>
</dbReference>
<proteinExistence type="predicted"/>
<evidence type="ECO:0000256" key="1">
    <source>
        <dbReference type="SAM" id="SignalP"/>
    </source>
</evidence>
<dbReference type="PROSITE" id="PS51257">
    <property type="entry name" value="PROKAR_LIPOPROTEIN"/>
    <property type="match status" value="1"/>
</dbReference>
<dbReference type="CDD" id="cd13585">
    <property type="entry name" value="PBP2_TMBP_like"/>
    <property type="match status" value="1"/>
</dbReference>
<organism evidence="2 3">
    <name type="scientific">Saccharopolyspora taberi</name>
    <dbReference type="NCBI Taxonomy" id="60895"/>
    <lineage>
        <taxon>Bacteria</taxon>
        <taxon>Bacillati</taxon>
        <taxon>Actinomycetota</taxon>
        <taxon>Actinomycetes</taxon>
        <taxon>Pseudonocardiales</taxon>
        <taxon>Pseudonocardiaceae</taxon>
        <taxon>Saccharopolyspora</taxon>
    </lineage>
</organism>
<dbReference type="PANTHER" id="PTHR43649">
    <property type="entry name" value="ARABINOSE-BINDING PROTEIN-RELATED"/>
    <property type="match status" value="1"/>
</dbReference>
<evidence type="ECO:0000313" key="3">
    <source>
        <dbReference type="Proteomes" id="UP001500979"/>
    </source>
</evidence>
<accession>A0ABN3VFX9</accession>
<feature type="chain" id="PRO_5045236299" evidence="1">
    <location>
        <begin position="26"/>
        <end position="439"/>
    </location>
</feature>
<gene>
    <name evidence="2" type="ORF">GCM10010470_40250</name>
</gene>